<keyword evidence="5" id="KW-1185">Reference proteome</keyword>
<evidence type="ECO:0000313" key="5">
    <source>
        <dbReference type="Proteomes" id="UP000076962"/>
    </source>
</evidence>
<dbReference type="InterPro" id="IPR001789">
    <property type="entry name" value="Sig_transdc_resp-reg_receiver"/>
</dbReference>
<keyword evidence="4" id="KW-0418">Kinase</keyword>
<dbReference type="EMBL" id="LUTY01001540">
    <property type="protein sequence ID" value="OAD21567.1"/>
    <property type="molecule type" value="Genomic_DNA"/>
</dbReference>
<feature type="modified residue" description="4-aspartylphosphate" evidence="2">
    <location>
        <position position="68"/>
    </location>
</feature>
<dbReference type="SMART" id="SM00448">
    <property type="entry name" value="REC"/>
    <property type="match status" value="1"/>
</dbReference>
<evidence type="ECO:0000313" key="4">
    <source>
        <dbReference type="EMBL" id="OAD21567.1"/>
    </source>
</evidence>
<evidence type="ECO:0000256" key="2">
    <source>
        <dbReference type="PROSITE-ProRule" id="PRU00169"/>
    </source>
</evidence>
<dbReference type="Gene3D" id="3.40.50.2300">
    <property type="match status" value="1"/>
</dbReference>
<proteinExistence type="predicted"/>
<dbReference type="AlphaFoldDB" id="A0A176S0W1"/>
<accession>A0A176S0W1</accession>
<gene>
    <name evidence="4" type="ORF">THIOM_002657</name>
</gene>
<evidence type="ECO:0000259" key="3">
    <source>
        <dbReference type="PROSITE" id="PS50110"/>
    </source>
</evidence>
<feature type="non-terminal residue" evidence="4">
    <location>
        <position position="255"/>
    </location>
</feature>
<keyword evidence="4" id="KW-0808">Transferase</keyword>
<dbReference type="GO" id="GO:0016301">
    <property type="term" value="F:kinase activity"/>
    <property type="evidence" value="ECO:0007669"/>
    <property type="project" value="UniProtKB-KW"/>
</dbReference>
<dbReference type="PANTHER" id="PTHR44591">
    <property type="entry name" value="STRESS RESPONSE REGULATOR PROTEIN 1"/>
    <property type="match status" value="1"/>
</dbReference>
<dbReference type="PROSITE" id="PS50110">
    <property type="entry name" value="RESPONSE_REGULATORY"/>
    <property type="match status" value="1"/>
</dbReference>
<keyword evidence="1 2" id="KW-0597">Phosphoprotein</keyword>
<dbReference type="InterPro" id="IPR011006">
    <property type="entry name" value="CheY-like_superfamily"/>
</dbReference>
<reference evidence="4 5" key="1">
    <citation type="submission" date="2016-05" db="EMBL/GenBank/DDBJ databases">
        <title>Single-cell genome of chain-forming Candidatus Thiomargarita nelsonii and comparison to other large sulfur-oxidizing bacteria.</title>
        <authorList>
            <person name="Winkel M."/>
            <person name="Salman V."/>
            <person name="Woyke T."/>
            <person name="Schulz-Vogt H."/>
            <person name="Richter M."/>
            <person name="Flood B."/>
            <person name="Bailey J."/>
            <person name="Amann R."/>
            <person name="Mussmann M."/>
        </authorList>
    </citation>
    <scope>NUCLEOTIDE SEQUENCE [LARGE SCALE GENOMIC DNA]</scope>
    <source>
        <strain evidence="4 5">THI036</strain>
    </source>
</reference>
<organism evidence="4 5">
    <name type="scientific">Candidatus Thiomargarita nelsonii</name>
    <dbReference type="NCBI Taxonomy" id="1003181"/>
    <lineage>
        <taxon>Bacteria</taxon>
        <taxon>Pseudomonadati</taxon>
        <taxon>Pseudomonadota</taxon>
        <taxon>Gammaproteobacteria</taxon>
        <taxon>Thiotrichales</taxon>
        <taxon>Thiotrichaceae</taxon>
        <taxon>Thiomargarita</taxon>
    </lineage>
</organism>
<dbReference type="Pfam" id="PF00072">
    <property type="entry name" value="Response_reg"/>
    <property type="match status" value="1"/>
</dbReference>
<comment type="caution">
    <text evidence="4">The sequence shown here is derived from an EMBL/GenBank/DDBJ whole genome shotgun (WGS) entry which is preliminary data.</text>
</comment>
<dbReference type="InterPro" id="IPR050595">
    <property type="entry name" value="Bact_response_regulator"/>
</dbReference>
<dbReference type="SUPFAM" id="SSF52172">
    <property type="entry name" value="CheY-like"/>
    <property type="match status" value="1"/>
</dbReference>
<sequence>MQASIGSYLEKNHILVVDDEPDIHKLTKMSLKSLKYQGRKTKFSFASSGKEAVEIMRSNPDIAVILLDVVMETDLAGLEACRTIREQLGNHFVRILLRTGQPGSAPEKQTIDEYDIDGYLPKTELSTNRLYSSVRTALKAWQELIELERHRELLTALHEGAISLRSFEPLETTLERLLETTVAICPTSLAVLQLETFEEEGNPRQVFLHLSTDTAEAAKEVATRIARDPALQSQREAGPIEDGYLVPLVLHRELG</sequence>
<feature type="domain" description="Response regulatory" evidence="3">
    <location>
        <begin position="13"/>
        <end position="137"/>
    </location>
</feature>
<dbReference type="GO" id="GO:0000160">
    <property type="term" value="P:phosphorelay signal transduction system"/>
    <property type="evidence" value="ECO:0007669"/>
    <property type="project" value="InterPro"/>
</dbReference>
<protein>
    <submittedName>
        <fullName evidence="4">Response regulator receiver sensor signal transduction histidine kinase</fullName>
    </submittedName>
</protein>
<evidence type="ECO:0000256" key="1">
    <source>
        <dbReference type="ARBA" id="ARBA00022553"/>
    </source>
</evidence>
<dbReference type="PANTHER" id="PTHR44591:SF3">
    <property type="entry name" value="RESPONSE REGULATORY DOMAIN-CONTAINING PROTEIN"/>
    <property type="match status" value="1"/>
</dbReference>
<name>A0A176S0W1_9GAMM</name>
<dbReference type="Proteomes" id="UP000076962">
    <property type="component" value="Unassembled WGS sequence"/>
</dbReference>